<evidence type="ECO:0000256" key="4">
    <source>
        <dbReference type="ARBA" id="ARBA00022691"/>
    </source>
</evidence>
<name>K5W386_PHACS</name>
<dbReference type="InterPro" id="IPR007318">
    <property type="entry name" value="Phopholipid_MeTrfase"/>
</dbReference>
<dbReference type="OrthoDB" id="422086at2759"/>
<sequence>MNVDPVSISPAFVVGTLLMALGTLIRVVSYKYLGRYFTFHLAIRKDHQLVTTGPYSIVRHPSYTGAWIYMIGVAVSQLGPSSLYTELDLWKNPLGFVAGVCQLVFIAYIGLTIHLRVQKEDAALREEFKDKWLAWASRTPCRLLPGVY</sequence>
<keyword evidence="6" id="KW-0256">Endoplasmic reticulum</keyword>
<dbReference type="Proteomes" id="UP000008370">
    <property type="component" value="Unassembled WGS sequence"/>
</dbReference>
<feature type="transmembrane region" description="Helical" evidence="12">
    <location>
        <begin position="6"/>
        <end position="28"/>
    </location>
</feature>
<keyword evidence="2" id="KW-0444">Lipid biosynthesis</keyword>
<evidence type="ECO:0000256" key="2">
    <source>
        <dbReference type="ARBA" id="ARBA00022516"/>
    </source>
</evidence>
<gene>
    <name evidence="13" type="ORF">PHACADRAFT_259707</name>
</gene>
<dbReference type="PANTHER" id="PTHR12714">
    <property type="entry name" value="PROTEIN-S ISOPRENYLCYSTEINE O-METHYLTRANSFERASE"/>
    <property type="match status" value="1"/>
</dbReference>
<evidence type="ECO:0000256" key="11">
    <source>
        <dbReference type="ARBA" id="ARBA00023264"/>
    </source>
</evidence>
<evidence type="ECO:0000256" key="1">
    <source>
        <dbReference type="ARBA" id="ARBA00004127"/>
    </source>
</evidence>
<keyword evidence="11" id="KW-1208">Phospholipid metabolism</keyword>
<comment type="subcellular location">
    <subcellularLocation>
        <location evidence="1">Endomembrane system</location>
        <topology evidence="1">Multi-pass membrane protein</topology>
    </subcellularLocation>
</comment>
<dbReference type="EMBL" id="JH930474">
    <property type="protein sequence ID" value="EKM53374.1"/>
    <property type="molecule type" value="Genomic_DNA"/>
</dbReference>
<dbReference type="AlphaFoldDB" id="K5W386"/>
<feature type="transmembrane region" description="Helical" evidence="12">
    <location>
        <begin position="66"/>
        <end position="84"/>
    </location>
</feature>
<dbReference type="Pfam" id="PF04191">
    <property type="entry name" value="PEMT"/>
    <property type="match status" value="1"/>
</dbReference>
<keyword evidence="5 12" id="KW-0812">Transmembrane</keyword>
<keyword evidence="14" id="KW-1185">Reference proteome</keyword>
<dbReference type="GeneID" id="18917501"/>
<keyword evidence="3" id="KW-0489">Methyltransferase</keyword>
<evidence type="ECO:0000256" key="10">
    <source>
        <dbReference type="ARBA" id="ARBA00023209"/>
    </source>
</evidence>
<keyword evidence="9 12" id="KW-0472">Membrane</keyword>
<keyword evidence="7 12" id="KW-1133">Transmembrane helix</keyword>
<dbReference type="InParanoid" id="K5W386"/>
<keyword evidence="8" id="KW-0443">Lipid metabolism</keyword>
<dbReference type="PANTHER" id="PTHR12714:SF9">
    <property type="entry name" value="PROTEIN-S-ISOPRENYLCYSTEINE O-METHYLTRANSFERASE"/>
    <property type="match status" value="1"/>
</dbReference>
<feature type="transmembrane region" description="Helical" evidence="12">
    <location>
        <begin position="96"/>
        <end position="115"/>
    </location>
</feature>
<evidence type="ECO:0000256" key="9">
    <source>
        <dbReference type="ARBA" id="ARBA00023136"/>
    </source>
</evidence>
<dbReference type="HOGENOM" id="CLU_065200_6_2_1"/>
<evidence type="ECO:0000256" key="3">
    <source>
        <dbReference type="ARBA" id="ARBA00022603"/>
    </source>
</evidence>
<accession>K5W386</accession>
<reference evidence="13 14" key="1">
    <citation type="journal article" date="2012" name="BMC Genomics">
        <title>Comparative genomics of the white-rot fungi, Phanerochaete carnosa and P. chrysosporium, to elucidate the genetic basis of the distinct wood types they colonize.</title>
        <authorList>
            <person name="Suzuki H."/>
            <person name="MacDonald J."/>
            <person name="Syed K."/>
            <person name="Salamov A."/>
            <person name="Hori C."/>
            <person name="Aerts A."/>
            <person name="Henrissat B."/>
            <person name="Wiebenga A."/>
            <person name="vanKuyk P.A."/>
            <person name="Barry K."/>
            <person name="Lindquist E."/>
            <person name="LaButti K."/>
            <person name="Lapidus A."/>
            <person name="Lucas S."/>
            <person name="Coutinho P."/>
            <person name="Gong Y."/>
            <person name="Samejima M."/>
            <person name="Mahadevan R."/>
            <person name="Abou-Zaid M."/>
            <person name="de Vries R.P."/>
            <person name="Igarashi K."/>
            <person name="Yadav J.S."/>
            <person name="Grigoriev I.V."/>
            <person name="Master E.R."/>
        </authorList>
    </citation>
    <scope>NUCLEOTIDE SEQUENCE [LARGE SCALE GENOMIC DNA]</scope>
    <source>
        <strain evidence="13 14">HHB-10118-sp</strain>
    </source>
</reference>
<evidence type="ECO:0000256" key="6">
    <source>
        <dbReference type="ARBA" id="ARBA00022824"/>
    </source>
</evidence>
<dbReference type="GO" id="GO:0032259">
    <property type="term" value="P:methylation"/>
    <property type="evidence" value="ECO:0007669"/>
    <property type="project" value="UniProtKB-KW"/>
</dbReference>
<keyword evidence="10" id="KW-0594">Phospholipid biosynthesis</keyword>
<proteinExistence type="predicted"/>
<dbReference type="Gene3D" id="1.20.120.1630">
    <property type="match status" value="1"/>
</dbReference>
<evidence type="ECO:0000256" key="12">
    <source>
        <dbReference type="SAM" id="Phobius"/>
    </source>
</evidence>
<keyword evidence="3" id="KW-0808">Transferase</keyword>
<evidence type="ECO:0000256" key="8">
    <source>
        <dbReference type="ARBA" id="ARBA00023098"/>
    </source>
</evidence>
<dbReference type="GO" id="GO:0004671">
    <property type="term" value="F:protein C-terminal S-isoprenylcysteine carboxyl O-methyltransferase activity"/>
    <property type="evidence" value="ECO:0007669"/>
    <property type="project" value="UniProtKB-EC"/>
</dbReference>
<evidence type="ECO:0000313" key="14">
    <source>
        <dbReference type="Proteomes" id="UP000008370"/>
    </source>
</evidence>
<protein>
    <submittedName>
        <fullName evidence="13">Uncharacterized protein</fullName>
    </submittedName>
</protein>
<keyword evidence="4" id="KW-0949">S-adenosyl-L-methionine</keyword>
<organism evidence="13 14">
    <name type="scientific">Phanerochaete carnosa (strain HHB-10118-sp)</name>
    <name type="common">White-rot fungus</name>
    <name type="synonym">Peniophora carnosa</name>
    <dbReference type="NCBI Taxonomy" id="650164"/>
    <lineage>
        <taxon>Eukaryota</taxon>
        <taxon>Fungi</taxon>
        <taxon>Dikarya</taxon>
        <taxon>Basidiomycota</taxon>
        <taxon>Agaricomycotina</taxon>
        <taxon>Agaricomycetes</taxon>
        <taxon>Polyporales</taxon>
        <taxon>Phanerochaetaceae</taxon>
        <taxon>Phanerochaete</taxon>
    </lineage>
</organism>
<evidence type="ECO:0000313" key="13">
    <source>
        <dbReference type="EMBL" id="EKM53374.1"/>
    </source>
</evidence>
<dbReference type="KEGG" id="pco:PHACADRAFT_259707"/>
<dbReference type="RefSeq" id="XP_007398066.1">
    <property type="nucleotide sequence ID" value="XM_007398004.1"/>
</dbReference>
<evidence type="ECO:0000256" key="5">
    <source>
        <dbReference type="ARBA" id="ARBA00022692"/>
    </source>
</evidence>
<dbReference type="GO" id="GO:0005789">
    <property type="term" value="C:endoplasmic reticulum membrane"/>
    <property type="evidence" value="ECO:0007669"/>
    <property type="project" value="UniProtKB-SubCell"/>
</dbReference>
<evidence type="ECO:0000256" key="7">
    <source>
        <dbReference type="ARBA" id="ARBA00022989"/>
    </source>
</evidence>